<dbReference type="EMBL" id="BKCP01005738">
    <property type="protein sequence ID" value="GER39719.1"/>
    <property type="molecule type" value="Genomic_DNA"/>
</dbReference>
<evidence type="ECO:0000313" key="2">
    <source>
        <dbReference type="EMBL" id="GER39719.1"/>
    </source>
</evidence>
<keyword evidence="1" id="KW-0472">Membrane</keyword>
<dbReference type="OrthoDB" id="2822301at2759"/>
<keyword evidence="3" id="KW-1185">Reference proteome</keyword>
<reference evidence="3" key="1">
    <citation type="journal article" date="2019" name="Curr. Biol.">
        <title>Genome Sequence of Striga asiatica Provides Insight into the Evolution of Plant Parasitism.</title>
        <authorList>
            <person name="Yoshida S."/>
            <person name="Kim S."/>
            <person name="Wafula E.K."/>
            <person name="Tanskanen J."/>
            <person name="Kim Y.M."/>
            <person name="Honaas L."/>
            <person name="Yang Z."/>
            <person name="Spallek T."/>
            <person name="Conn C.E."/>
            <person name="Ichihashi Y."/>
            <person name="Cheong K."/>
            <person name="Cui S."/>
            <person name="Der J.P."/>
            <person name="Gundlach H."/>
            <person name="Jiao Y."/>
            <person name="Hori C."/>
            <person name="Ishida J.K."/>
            <person name="Kasahara H."/>
            <person name="Kiba T."/>
            <person name="Kim M.S."/>
            <person name="Koo N."/>
            <person name="Laohavisit A."/>
            <person name="Lee Y.H."/>
            <person name="Lumba S."/>
            <person name="McCourt P."/>
            <person name="Mortimer J.C."/>
            <person name="Mutuku J.M."/>
            <person name="Nomura T."/>
            <person name="Sasaki-Sekimoto Y."/>
            <person name="Seto Y."/>
            <person name="Wang Y."/>
            <person name="Wakatake T."/>
            <person name="Sakakibara H."/>
            <person name="Demura T."/>
            <person name="Yamaguchi S."/>
            <person name="Yoneyama K."/>
            <person name="Manabe R.I."/>
            <person name="Nelson D.C."/>
            <person name="Schulman A.H."/>
            <person name="Timko M.P."/>
            <person name="dePamphilis C.W."/>
            <person name="Choi D."/>
            <person name="Shirasu K."/>
        </authorList>
    </citation>
    <scope>NUCLEOTIDE SEQUENCE [LARGE SCALE GENOMIC DNA]</scope>
    <source>
        <strain evidence="3">cv. UVA1</strain>
    </source>
</reference>
<comment type="caution">
    <text evidence="2">The sequence shown here is derived from an EMBL/GenBank/DDBJ whole genome shotgun (WGS) entry which is preliminary data.</text>
</comment>
<sequence length="108" mass="12619">SEIMWTQTSEFIMDDFCHCGKSAVKKTSWTDMNPGRRYSTCKNFLEVGGCTYRCWIDPPICARARQIIPGLVKRVSMLEGDVCHGRCREKILWLVLIVSWLMMFLFFK</sequence>
<keyword evidence="1" id="KW-1133">Transmembrane helix</keyword>
<gene>
    <name evidence="2" type="ORF">STAS_16341</name>
</gene>
<feature type="transmembrane region" description="Helical" evidence="1">
    <location>
        <begin position="91"/>
        <end position="107"/>
    </location>
</feature>
<dbReference type="Proteomes" id="UP000325081">
    <property type="component" value="Unassembled WGS sequence"/>
</dbReference>
<organism evidence="2 3">
    <name type="scientific">Striga asiatica</name>
    <name type="common">Asiatic witchweed</name>
    <name type="synonym">Buchnera asiatica</name>
    <dbReference type="NCBI Taxonomy" id="4170"/>
    <lineage>
        <taxon>Eukaryota</taxon>
        <taxon>Viridiplantae</taxon>
        <taxon>Streptophyta</taxon>
        <taxon>Embryophyta</taxon>
        <taxon>Tracheophyta</taxon>
        <taxon>Spermatophyta</taxon>
        <taxon>Magnoliopsida</taxon>
        <taxon>eudicotyledons</taxon>
        <taxon>Gunneridae</taxon>
        <taxon>Pentapetalae</taxon>
        <taxon>asterids</taxon>
        <taxon>lamiids</taxon>
        <taxon>Lamiales</taxon>
        <taxon>Orobanchaceae</taxon>
        <taxon>Buchnereae</taxon>
        <taxon>Striga</taxon>
    </lineage>
</organism>
<evidence type="ECO:0000256" key="1">
    <source>
        <dbReference type="SAM" id="Phobius"/>
    </source>
</evidence>
<name>A0A5A7Q3K9_STRAF</name>
<feature type="non-terminal residue" evidence="2">
    <location>
        <position position="1"/>
    </location>
</feature>
<dbReference type="PANTHER" id="PTHR33248">
    <property type="entry name" value="ZINC ION-BINDING PROTEIN"/>
    <property type="match status" value="1"/>
</dbReference>
<keyword evidence="1" id="KW-0812">Transmembrane</keyword>
<proteinExistence type="predicted"/>
<dbReference type="AlphaFoldDB" id="A0A5A7Q3K9"/>
<evidence type="ECO:0000313" key="3">
    <source>
        <dbReference type="Proteomes" id="UP000325081"/>
    </source>
</evidence>
<accession>A0A5A7Q3K9</accession>
<protein>
    <submittedName>
        <fullName evidence="2">GRF zinc finger containing protein</fullName>
    </submittedName>
</protein>